<dbReference type="SUPFAM" id="SSF52540">
    <property type="entry name" value="P-loop containing nucleoside triphosphate hydrolases"/>
    <property type="match status" value="1"/>
</dbReference>
<dbReference type="PROSITE" id="PS50893">
    <property type="entry name" value="ABC_TRANSPORTER_2"/>
    <property type="match status" value="1"/>
</dbReference>
<dbReference type="InterPro" id="IPR003593">
    <property type="entry name" value="AAA+_ATPase"/>
</dbReference>
<keyword evidence="2" id="KW-0547">Nucleotide-binding</keyword>
<dbReference type="EMBL" id="SOCP01000002">
    <property type="protein sequence ID" value="TDV56361.1"/>
    <property type="molecule type" value="Genomic_DNA"/>
</dbReference>
<comment type="caution">
    <text evidence="5">The sequence shown here is derived from an EMBL/GenBank/DDBJ whole genome shotgun (WGS) entry which is preliminary data.</text>
</comment>
<evidence type="ECO:0000256" key="1">
    <source>
        <dbReference type="ARBA" id="ARBA00022448"/>
    </source>
</evidence>
<dbReference type="Gene3D" id="3.40.50.300">
    <property type="entry name" value="P-loop containing nucleotide triphosphate hydrolases"/>
    <property type="match status" value="1"/>
</dbReference>
<dbReference type="Proteomes" id="UP000294927">
    <property type="component" value="Unassembled WGS sequence"/>
</dbReference>
<dbReference type="InterPro" id="IPR003439">
    <property type="entry name" value="ABC_transporter-like_ATP-bd"/>
</dbReference>
<dbReference type="RefSeq" id="WP_133901610.1">
    <property type="nucleotide sequence ID" value="NZ_SOCP01000002.1"/>
</dbReference>
<accession>A0A4V3FUS5</accession>
<dbReference type="InterPro" id="IPR017871">
    <property type="entry name" value="ABC_transporter-like_CS"/>
</dbReference>
<dbReference type="CDD" id="cd03293">
    <property type="entry name" value="ABC_NrtD_SsuB_transporters"/>
    <property type="match status" value="1"/>
</dbReference>
<dbReference type="PROSITE" id="PS00211">
    <property type="entry name" value="ABC_TRANSPORTER_1"/>
    <property type="match status" value="1"/>
</dbReference>
<organism evidence="5 6">
    <name type="scientific">Actinophytocola oryzae</name>
    <dbReference type="NCBI Taxonomy" id="502181"/>
    <lineage>
        <taxon>Bacteria</taxon>
        <taxon>Bacillati</taxon>
        <taxon>Actinomycetota</taxon>
        <taxon>Actinomycetes</taxon>
        <taxon>Pseudonocardiales</taxon>
        <taxon>Pseudonocardiaceae</taxon>
    </lineage>
</organism>
<dbReference type="InterPro" id="IPR027417">
    <property type="entry name" value="P-loop_NTPase"/>
</dbReference>
<evidence type="ECO:0000256" key="3">
    <source>
        <dbReference type="ARBA" id="ARBA00022840"/>
    </source>
</evidence>
<keyword evidence="6" id="KW-1185">Reference proteome</keyword>
<gene>
    <name evidence="5" type="ORF">CLV71_102428</name>
</gene>
<dbReference type="OrthoDB" id="4533303at2"/>
<name>A0A4V3FUS5_9PSEU</name>
<reference evidence="5 6" key="1">
    <citation type="submission" date="2019-03" db="EMBL/GenBank/DDBJ databases">
        <title>Genomic Encyclopedia of Archaeal and Bacterial Type Strains, Phase II (KMG-II): from individual species to whole genera.</title>
        <authorList>
            <person name="Goeker M."/>
        </authorList>
    </citation>
    <scope>NUCLEOTIDE SEQUENCE [LARGE SCALE GENOMIC DNA]</scope>
    <source>
        <strain evidence="5 6">DSM 45499</strain>
    </source>
</reference>
<evidence type="ECO:0000259" key="4">
    <source>
        <dbReference type="PROSITE" id="PS50893"/>
    </source>
</evidence>
<feature type="domain" description="ABC transporter" evidence="4">
    <location>
        <begin position="6"/>
        <end position="239"/>
    </location>
</feature>
<protein>
    <submittedName>
        <fullName evidence="5">NitT/TauT family transport system ATP-binding protein</fullName>
    </submittedName>
</protein>
<keyword evidence="1" id="KW-0813">Transport</keyword>
<dbReference type="InterPro" id="IPR050166">
    <property type="entry name" value="ABC_transporter_ATP-bind"/>
</dbReference>
<evidence type="ECO:0000313" key="6">
    <source>
        <dbReference type="Proteomes" id="UP000294927"/>
    </source>
</evidence>
<evidence type="ECO:0000256" key="2">
    <source>
        <dbReference type="ARBA" id="ARBA00022741"/>
    </source>
</evidence>
<dbReference type="PANTHER" id="PTHR42788">
    <property type="entry name" value="TAURINE IMPORT ATP-BINDING PROTEIN-RELATED"/>
    <property type="match status" value="1"/>
</dbReference>
<dbReference type="GO" id="GO:0005524">
    <property type="term" value="F:ATP binding"/>
    <property type="evidence" value="ECO:0007669"/>
    <property type="project" value="UniProtKB-KW"/>
</dbReference>
<keyword evidence="3 5" id="KW-0067">ATP-binding</keyword>
<dbReference type="SMART" id="SM00382">
    <property type="entry name" value="AAA"/>
    <property type="match status" value="1"/>
</dbReference>
<evidence type="ECO:0000313" key="5">
    <source>
        <dbReference type="EMBL" id="TDV56361.1"/>
    </source>
</evidence>
<proteinExistence type="predicted"/>
<dbReference type="AlphaFoldDB" id="A0A4V3FUS5"/>
<sequence length="259" mass="28117">MTPGRLEARGVGKSYRSGRGGTTVALTDLSLSVEDGAFVSLVGPSGCGKSTFLDCVAGLEPYDTGELLLDGRPITGPDPRTAVVFQDPSLLPWRSTADNIAYGMTLRRKGTAADRARKTAELVELVGLTGFERHYPGELSGGMRQRVNLARALATEPELLLMDEPFGALDALTREQLQVELERIRLAGRVTVLFVTHDIEEAVFLSDRVVTMTGRPGTVSSVFDVDLPRPRDPSVKRSPAFTALEERLWGRLHSPVATR</sequence>
<dbReference type="Pfam" id="PF00005">
    <property type="entry name" value="ABC_tran"/>
    <property type="match status" value="1"/>
</dbReference>
<dbReference type="GO" id="GO:0016887">
    <property type="term" value="F:ATP hydrolysis activity"/>
    <property type="evidence" value="ECO:0007669"/>
    <property type="project" value="InterPro"/>
</dbReference>
<dbReference type="PANTHER" id="PTHR42788:SF13">
    <property type="entry name" value="ALIPHATIC SULFONATES IMPORT ATP-BINDING PROTEIN SSUB"/>
    <property type="match status" value="1"/>
</dbReference>